<evidence type="ECO:0000256" key="1">
    <source>
        <dbReference type="ARBA" id="ARBA00022603"/>
    </source>
</evidence>
<proteinExistence type="predicted"/>
<dbReference type="InterPro" id="IPR016461">
    <property type="entry name" value="COMT-like"/>
</dbReference>
<protein>
    <submittedName>
        <fullName evidence="5">S-adenosyl-L-methionine-dependent methyltransferase</fullName>
    </submittedName>
</protein>
<evidence type="ECO:0000313" key="5">
    <source>
        <dbReference type="EMBL" id="KAF2196296.1"/>
    </source>
</evidence>
<dbReference type="Gene3D" id="3.40.50.150">
    <property type="entry name" value="Vaccinia Virus protein VP39"/>
    <property type="match status" value="1"/>
</dbReference>
<dbReference type="InterPro" id="IPR001077">
    <property type="entry name" value="COMT_C"/>
</dbReference>
<comment type="caution">
    <text evidence="5">The sequence shown here is derived from an EMBL/GenBank/DDBJ whole genome shotgun (WGS) entry which is preliminary data.</text>
</comment>
<dbReference type="InterPro" id="IPR029063">
    <property type="entry name" value="SAM-dependent_MTases_sf"/>
</dbReference>
<evidence type="ECO:0000259" key="4">
    <source>
        <dbReference type="Pfam" id="PF00891"/>
    </source>
</evidence>
<keyword evidence="1 5" id="KW-0489">Methyltransferase</keyword>
<keyword evidence="6" id="KW-1185">Reference proteome</keyword>
<dbReference type="GO" id="GO:0008171">
    <property type="term" value="F:O-methyltransferase activity"/>
    <property type="evidence" value="ECO:0007669"/>
    <property type="project" value="InterPro"/>
</dbReference>
<dbReference type="Pfam" id="PF00891">
    <property type="entry name" value="Methyltransf_2"/>
    <property type="match status" value="1"/>
</dbReference>
<dbReference type="GO" id="GO:0032259">
    <property type="term" value="P:methylation"/>
    <property type="evidence" value="ECO:0007669"/>
    <property type="project" value="UniProtKB-KW"/>
</dbReference>
<accession>A0A9P4MMN5</accession>
<gene>
    <name evidence="5" type="ORF">GQ43DRAFT_264716</name>
</gene>
<dbReference type="Proteomes" id="UP000799536">
    <property type="component" value="Unassembled WGS sequence"/>
</dbReference>
<evidence type="ECO:0000256" key="2">
    <source>
        <dbReference type="ARBA" id="ARBA00022679"/>
    </source>
</evidence>
<organism evidence="5 6">
    <name type="scientific">Delitschia confertaspora ATCC 74209</name>
    <dbReference type="NCBI Taxonomy" id="1513339"/>
    <lineage>
        <taxon>Eukaryota</taxon>
        <taxon>Fungi</taxon>
        <taxon>Dikarya</taxon>
        <taxon>Ascomycota</taxon>
        <taxon>Pezizomycotina</taxon>
        <taxon>Dothideomycetes</taxon>
        <taxon>Pleosporomycetidae</taxon>
        <taxon>Pleosporales</taxon>
        <taxon>Delitschiaceae</taxon>
        <taxon>Delitschia</taxon>
    </lineage>
</organism>
<dbReference type="AlphaFoldDB" id="A0A9P4MMN5"/>
<dbReference type="PANTHER" id="PTHR43712:SF2">
    <property type="entry name" value="O-METHYLTRANSFERASE CICE"/>
    <property type="match status" value="1"/>
</dbReference>
<sequence>MRKQIKGARAYYFRSIFHDWPGEDCVKIMKMTAEAMERGYSRMVIHEWVLPTKGVPLYASQIDLGIMGIVNGMERTERQWAELLERAGLKIVNIFSEKQEAEGMLVVELA</sequence>
<reference evidence="5" key="1">
    <citation type="journal article" date="2020" name="Stud. Mycol.">
        <title>101 Dothideomycetes genomes: a test case for predicting lifestyles and emergence of pathogens.</title>
        <authorList>
            <person name="Haridas S."/>
            <person name="Albert R."/>
            <person name="Binder M."/>
            <person name="Bloem J."/>
            <person name="Labutti K."/>
            <person name="Salamov A."/>
            <person name="Andreopoulos B."/>
            <person name="Baker S."/>
            <person name="Barry K."/>
            <person name="Bills G."/>
            <person name="Bluhm B."/>
            <person name="Cannon C."/>
            <person name="Castanera R."/>
            <person name="Culley D."/>
            <person name="Daum C."/>
            <person name="Ezra D."/>
            <person name="Gonzalez J."/>
            <person name="Henrissat B."/>
            <person name="Kuo A."/>
            <person name="Liang C."/>
            <person name="Lipzen A."/>
            <person name="Lutzoni F."/>
            <person name="Magnuson J."/>
            <person name="Mondo S."/>
            <person name="Nolan M."/>
            <person name="Ohm R."/>
            <person name="Pangilinan J."/>
            <person name="Park H.-J."/>
            <person name="Ramirez L."/>
            <person name="Alfaro M."/>
            <person name="Sun H."/>
            <person name="Tritt A."/>
            <person name="Yoshinaga Y."/>
            <person name="Zwiers L.-H."/>
            <person name="Turgeon B."/>
            <person name="Goodwin S."/>
            <person name="Spatafora J."/>
            <person name="Crous P."/>
            <person name="Grigoriev I."/>
        </authorList>
    </citation>
    <scope>NUCLEOTIDE SEQUENCE</scope>
    <source>
        <strain evidence="5">ATCC 74209</strain>
    </source>
</reference>
<dbReference type="OrthoDB" id="3340390at2759"/>
<name>A0A9P4MMN5_9PLEO</name>
<dbReference type="EMBL" id="ML994424">
    <property type="protein sequence ID" value="KAF2196296.1"/>
    <property type="molecule type" value="Genomic_DNA"/>
</dbReference>
<feature type="domain" description="O-methyltransferase C-terminal" evidence="4">
    <location>
        <begin position="3"/>
        <end position="89"/>
    </location>
</feature>
<evidence type="ECO:0000256" key="3">
    <source>
        <dbReference type="ARBA" id="ARBA00022691"/>
    </source>
</evidence>
<dbReference type="SUPFAM" id="SSF53335">
    <property type="entry name" value="S-adenosyl-L-methionine-dependent methyltransferases"/>
    <property type="match status" value="1"/>
</dbReference>
<dbReference type="PANTHER" id="PTHR43712">
    <property type="entry name" value="PUTATIVE (AFU_ORTHOLOGUE AFUA_4G14580)-RELATED"/>
    <property type="match status" value="1"/>
</dbReference>
<evidence type="ECO:0000313" key="6">
    <source>
        <dbReference type="Proteomes" id="UP000799536"/>
    </source>
</evidence>
<keyword evidence="2" id="KW-0808">Transferase</keyword>
<keyword evidence="3" id="KW-0949">S-adenosyl-L-methionine</keyword>
<dbReference type="PROSITE" id="PS51683">
    <property type="entry name" value="SAM_OMT_II"/>
    <property type="match status" value="1"/>
</dbReference>